<dbReference type="PANTHER" id="PTHR12227">
    <property type="entry name" value="GLYCERATE KINASE"/>
    <property type="match status" value="1"/>
</dbReference>
<dbReference type="InterPro" id="IPR039760">
    <property type="entry name" value="MOFRL_protein"/>
</dbReference>
<evidence type="ECO:0000259" key="1">
    <source>
        <dbReference type="Pfam" id="PF05161"/>
    </source>
</evidence>
<dbReference type="Pfam" id="PF05161">
    <property type="entry name" value="MOFRL"/>
    <property type="match status" value="1"/>
</dbReference>
<dbReference type="Pfam" id="PF13660">
    <property type="entry name" value="DUF4147"/>
    <property type="match status" value="1"/>
</dbReference>
<reference evidence="3 4" key="1">
    <citation type="journal article" date="2016" name="Nat. Commun.">
        <title>Thousands of microbial genomes shed light on interconnected biogeochemical processes in an aquifer system.</title>
        <authorList>
            <person name="Anantharaman K."/>
            <person name="Brown C.T."/>
            <person name="Hug L.A."/>
            <person name="Sharon I."/>
            <person name="Castelle C.J."/>
            <person name="Probst A.J."/>
            <person name="Thomas B.C."/>
            <person name="Singh A."/>
            <person name="Wilkins M.J."/>
            <person name="Karaoz U."/>
            <person name="Brodie E.L."/>
            <person name="Williams K.H."/>
            <person name="Hubbard S.S."/>
            <person name="Banfield J.F."/>
        </authorList>
    </citation>
    <scope>NUCLEOTIDE SEQUENCE [LARGE SCALE GENOMIC DNA]</scope>
</reference>
<gene>
    <name evidence="3" type="ORF">A2936_00720</name>
</gene>
<comment type="caution">
    <text evidence="3">The sequence shown here is derived from an EMBL/GenBank/DDBJ whole genome shotgun (WGS) entry which is preliminary data.</text>
</comment>
<accession>A0A1F7US83</accession>
<dbReference type="GO" id="GO:0005737">
    <property type="term" value="C:cytoplasm"/>
    <property type="evidence" value="ECO:0007669"/>
    <property type="project" value="TreeGrafter"/>
</dbReference>
<name>A0A1F7US83_9BACT</name>
<dbReference type="InterPro" id="IPR037035">
    <property type="entry name" value="GK-like_C_sf"/>
</dbReference>
<evidence type="ECO:0000313" key="4">
    <source>
        <dbReference type="Proteomes" id="UP000176846"/>
    </source>
</evidence>
<feature type="domain" description="MOFRL-associated" evidence="2">
    <location>
        <begin position="18"/>
        <end position="245"/>
    </location>
</feature>
<evidence type="ECO:0000313" key="3">
    <source>
        <dbReference type="EMBL" id="OGL81109.1"/>
    </source>
</evidence>
<dbReference type="EMBL" id="MGEK01000033">
    <property type="protein sequence ID" value="OGL81109.1"/>
    <property type="molecule type" value="Genomic_DNA"/>
</dbReference>
<dbReference type="PANTHER" id="PTHR12227:SF0">
    <property type="entry name" value="GLYCERATE KINASE"/>
    <property type="match status" value="1"/>
</dbReference>
<proteinExistence type="predicted"/>
<dbReference type="Gene3D" id="3.40.1480.10">
    <property type="entry name" value="MOFRL domain"/>
    <property type="match status" value="1"/>
</dbReference>
<organism evidence="3 4">
    <name type="scientific">Candidatus Uhrbacteria bacterium RIFCSPLOWO2_01_FULL_47_25</name>
    <dbReference type="NCBI Taxonomy" id="1802402"/>
    <lineage>
        <taxon>Bacteria</taxon>
        <taxon>Candidatus Uhriibacteriota</taxon>
    </lineage>
</organism>
<dbReference type="Proteomes" id="UP000176846">
    <property type="component" value="Unassembled WGS sequence"/>
</dbReference>
<sequence>MKILNAKKLATTQARRAVLEIAEAGLMAVDTGTVIKAAIKLEDNRLCVNDQICSLVGANRIFLVGVGKCAIEAAAALEEILGAKLFDGIVLGVDGSPAQNLKTVKVMLGTHPLPTEKNIAATKAIVAMLDSLQEKDLVIIIVSGGGSTLLCLPEEGATCVEEGLVLQQLFRAGVSIQDVNTIRKHLSLARGGYLAKYAYPAQVISLIFSDVPGNDLEFIASGPTIKDTTTVVDADAILVKYGILKACGLAHCGLIETPKEDKYFERVQNILFVSNKLALEAMAAKAHELGYVPTICTDCLTGEAREVGIKVSAELHAVPSKSVRLYGGETTVTIKGQGKGGRNQELALGALSAIQAEELIMAFASDGRDNTDASGAICDTIIKEEAARLGLAPNVFLQNNDSYTFFKQTGGHLITGYTGSNVSDLLIALKS</sequence>
<dbReference type="AlphaFoldDB" id="A0A1F7US83"/>
<feature type="domain" description="MOFRL" evidence="1">
    <location>
        <begin position="324"/>
        <end position="424"/>
    </location>
</feature>
<dbReference type="SUPFAM" id="SSF82544">
    <property type="entry name" value="GckA/TtuD-like"/>
    <property type="match status" value="1"/>
</dbReference>
<dbReference type="Gene3D" id="3.40.50.10180">
    <property type="entry name" value="Glycerate kinase, MOFRL-like N-terminal domain"/>
    <property type="match status" value="1"/>
</dbReference>
<dbReference type="InterPro" id="IPR007835">
    <property type="entry name" value="MOFRL"/>
</dbReference>
<dbReference type="GO" id="GO:0008887">
    <property type="term" value="F:glycerate kinase activity"/>
    <property type="evidence" value="ECO:0007669"/>
    <property type="project" value="InterPro"/>
</dbReference>
<evidence type="ECO:0000259" key="2">
    <source>
        <dbReference type="Pfam" id="PF13660"/>
    </source>
</evidence>
<evidence type="ECO:0008006" key="5">
    <source>
        <dbReference type="Google" id="ProtNLM"/>
    </source>
</evidence>
<dbReference type="InterPro" id="IPR038614">
    <property type="entry name" value="GK_N_sf"/>
</dbReference>
<dbReference type="InterPro" id="IPR025286">
    <property type="entry name" value="MOFRL_assoc_dom"/>
</dbReference>
<protein>
    <recommendedName>
        <fullName evidence="5">Glycerate kinase</fullName>
    </recommendedName>
</protein>